<dbReference type="EMBL" id="JADDUC010000010">
    <property type="protein sequence ID" value="KAG0130463.1"/>
    <property type="molecule type" value="Genomic_DNA"/>
</dbReference>
<evidence type="ECO:0000313" key="3">
    <source>
        <dbReference type="EMBL" id="KAI1237786.1"/>
    </source>
</evidence>
<dbReference type="EMBL" id="JADDUC020000007">
    <property type="protein sequence ID" value="KAI1237786.1"/>
    <property type="molecule type" value="Genomic_DNA"/>
</dbReference>
<reference evidence="3" key="3">
    <citation type="submission" date="2022-01" db="EMBL/GenBank/DDBJ databases">
        <authorList>
            <person name="Rubenstein D.R."/>
        </authorList>
    </citation>
    <scope>NUCLEOTIDE SEQUENCE</scope>
    <source>
        <strain evidence="3">SS15</strain>
        <tissue evidence="3">Liver</tissue>
    </source>
</reference>
<name>A0A835U2P8_9PASS</name>
<keyword evidence="4" id="KW-1185">Reference proteome</keyword>
<dbReference type="Proteomes" id="UP000618051">
    <property type="component" value="Unassembled WGS sequence"/>
</dbReference>
<feature type="compositionally biased region" description="Low complexity" evidence="1">
    <location>
        <begin position="87"/>
        <end position="99"/>
    </location>
</feature>
<feature type="region of interest" description="Disordered" evidence="1">
    <location>
        <begin position="72"/>
        <end position="108"/>
    </location>
</feature>
<evidence type="ECO:0000256" key="1">
    <source>
        <dbReference type="SAM" id="MobiDB-lite"/>
    </source>
</evidence>
<sequence length="137" mass="15282">MKLSALEMGQEFNVGEKRELREKILNTDENSSPSLAATEFQHNTGFKSSAILDHLKNVKKTAVKEKERCDNVSKQNKAVASEPELFASSTAETRSISSSLQMAMGPPRQCHTPVWAQATPRALCDHRFHHHQHKTSG</sequence>
<reference evidence="3 4" key="2">
    <citation type="journal article" date="2021" name="J. Hered.">
        <title>Feather Gene Expression Elucidates the Developmental Basis of Plumage Iridescence in African Starlings.</title>
        <authorList>
            <person name="Rubenstein D.R."/>
            <person name="Corvelo A."/>
            <person name="MacManes M.D."/>
            <person name="Maia R."/>
            <person name="Narzisi G."/>
            <person name="Rousaki A."/>
            <person name="Vandenabeele P."/>
            <person name="Shawkey M.D."/>
            <person name="Solomon J."/>
        </authorList>
    </citation>
    <scope>NUCLEOTIDE SEQUENCE [LARGE SCALE GENOMIC DNA]</scope>
    <source>
        <strain evidence="3">SS15</strain>
    </source>
</reference>
<comment type="caution">
    <text evidence="2">The sequence shown here is derived from an EMBL/GenBank/DDBJ whole genome shotgun (WGS) entry which is preliminary data.</text>
</comment>
<evidence type="ECO:0000313" key="4">
    <source>
        <dbReference type="Proteomes" id="UP000618051"/>
    </source>
</evidence>
<evidence type="ECO:0000313" key="2">
    <source>
        <dbReference type="EMBL" id="KAG0130463.1"/>
    </source>
</evidence>
<dbReference type="AlphaFoldDB" id="A0A835U2P8"/>
<protein>
    <submittedName>
        <fullName evidence="2">Uncharacterized protein</fullName>
    </submittedName>
</protein>
<proteinExistence type="predicted"/>
<organism evidence="2">
    <name type="scientific">Lamprotornis superbus</name>
    <dbReference type="NCBI Taxonomy" id="245042"/>
    <lineage>
        <taxon>Eukaryota</taxon>
        <taxon>Metazoa</taxon>
        <taxon>Chordata</taxon>
        <taxon>Craniata</taxon>
        <taxon>Vertebrata</taxon>
        <taxon>Euteleostomi</taxon>
        <taxon>Archelosauria</taxon>
        <taxon>Archosauria</taxon>
        <taxon>Dinosauria</taxon>
        <taxon>Saurischia</taxon>
        <taxon>Theropoda</taxon>
        <taxon>Coelurosauria</taxon>
        <taxon>Aves</taxon>
        <taxon>Neognathae</taxon>
        <taxon>Neoaves</taxon>
        <taxon>Telluraves</taxon>
        <taxon>Australaves</taxon>
        <taxon>Passeriformes</taxon>
        <taxon>Sturnidae</taxon>
        <taxon>Lamprotornis</taxon>
    </lineage>
</organism>
<accession>A0A835U2P8</accession>
<gene>
    <name evidence="3" type="ORF">IHE44_0013873</name>
    <name evidence="2" type="ORF">IHE44_014520</name>
</gene>
<reference evidence="2" key="1">
    <citation type="submission" date="2020-10" db="EMBL/GenBank/DDBJ databases">
        <title>Feather gene expression reveals the developmental basis of iridescence in African starlings.</title>
        <authorList>
            <person name="Rubenstein D.R."/>
        </authorList>
    </citation>
    <scope>NUCLEOTIDE SEQUENCE</scope>
    <source>
        <strain evidence="2">SS15</strain>
        <tissue evidence="2">Liver</tissue>
    </source>
</reference>